<evidence type="ECO:0000313" key="9">
    <source>
        <dbReference type="EMBL" id="AVP97140.1"/>
    </source>
</evidence>
<dbReference type="CDD" id="cd20625">
    <property type="entry name" value="CYP164-like"/>
    <property type="match status" value="1"/>
</dbReference>
<dbReference type="InterPro" id="IPR001128">
    <property type="entry name" value="Cyt_P450"/>
</dbReference>
<dbReference type="GO" id="GO:0020037">
    <property type="term" value="F:heme binding"/>
    <property type="evidence" value="ECO:0007669"/>
    <property type="project" value="InterPro"/>
</dbReference>
<dbReference type="Gene3D" id="1.10.630.10">
    <property type="entry name" value="Cytochrome P450"/>
    <property type="match status" value="1"/>
</dbReference>
<dbReference type="InterPro" id="IPR002397">
    <property type="entry name" value="Cyt_P450_B"/>
</dbReference>
<dbReference type="SUPFAM" id="SSF48264">
    <property type="entry name" value="Cytochrome P450"/>
    <property type="match status" value="1"/>
</dbReference>
<keyword evidence="7 8" id="KW-0503">Monooxygenase</keyword>
<dbReference type="InterPro" id="IPR036396">
    <property type="entry name" value="Cyt_P450_sf"/>
</dbReference>
<dbReference type="AlphaFoldDB" id="A0A2P1PQM1"/>
<dbReference type="PANTHER" id="PTHR46696:SF1">
    <property type="entry name" value="CYTOCHROME P450 YJIB-RELATED"/>
    <property type="match status" value="1"/>
</dbReference>
<dbReference type="GO" id="GO:0005506">
    <property type="term" value="F:iron ion binding"/>
    <property type="evidence" value="ECO:0007669"/>
    <property type="project" value="InterPro"/>
</dbReference>
<dbReference type="KEGG" id="xba:C7S18_08010"/>
<reference evidence="9 10" key="1">
    <citation type="submission" date="2018-03" db="EMBL/GenBank/DDBJ databases">
        <title>Ahniella affigens gen. nov., sp. nov., a gammaproteobacterium isolated from sandy soil near a stream.</title>
        <authorList>
            <person name="Ko Y."/>
            <person name="Kim J.-H."/>
        </authorList>
    </citation>
    <scope>NUCLEOTIDE SEQUENCE [LARGE SCALE GENOMIC DNA]</scope>
    <source>
        <strain evidence="9 10">D13</strain>
    </source>
</reference>
<dbReference type="InterPro" id="IPR017972">
    <property type="entry name" value="Cyt_P450_CS"/>
</dbReference>
<evidence type="ECO:0000256" key="7">
    <source>
        <dbReference type="ARBA" id="ARBA00023033"/>
    </source>
</evidence>
<dbReference type="GO" id="GO:0016705">
    <property type="term" value="F:oxidoreductase activity, acting on paired donors, with incorporation or reduction of molecular oxygen"/>
    <property type="evidence" value="ECO:0007669"/>
    <property type="project" value="InterPro"/>
</dbReference>
<dbReference type="PANTHER" id="PTHR46696">
    <property type="entry name" value="P450, PUTATIVE (EUROFUNG)-RELATED"/>
    <property type="match status" value="1"/>
</dbReference>
<dbReference type="Pfam" id="PF00067">
    <property type="entry name" value="p450"/>
    <property type="match status" value="1"/>
</dbReference>
<dbReference type="Proteomes" id="UP000241074">
    <property type="component" value="Chromosome"/>
</dbReference>
<dbReference type="FunFam" id="1.10.630.10:FF:000018">
    <property type="entry name" value="Cytochrome P450 monooxygenase"/>
    <property type="match status" value="1"/>
</dbReference>
<keyword evidence="3 8" id="KW-0349">Heme</keyword>
<dbReference type="RefSeq" id="WP_106891064.1">
    <property type="nucleotide sequence ID" value="NZ_CP027860.1"/>
</dbReference>
<evidence type="ECO:0000256" key="1">
    <source>
        <dbReference type="ARBA" id="ARBA00001971"/>
    </source>
</evidence>
<proteinExistence type="inferred from homology"/>
<gene>
    <name evidence="9" type="ORF">C7S18_08010</name>
</gene>
<comment type="similarity">
    <text evidence="2 8">Belongs to the cytochrome P450 family.</text>
</comment>
<sequence>MNEIAERPSTGFRFNPYSPAYLDDPYPTFKRMREQDPIYRYRTLGDGEWILTRHADVRAILTDKRFGVLNLGERVAQKVPFMPEDAPGLQRLSTELGSWLFFVNPPDHSRLRHVVSRDFTANAIARVRPLAEDYVLTAFRRLEEVGHIDLMEVIARPLPAVITAAVLGLQRADVRELVACSESLFSIFEQPISFRGYREMAAAADTFRAFFEAEFVARANKPSMPDLLGKLLSACDRDLSHAELISFSAMLFSVGQETSENYIGNSVMALLQHREQFQTLIDEPALLPEAALELARYDSAVQFVTRVPTEDVMIDDQLVRAGDRLYLALGAANRDPAVFEHPDQVNIRRTETSNLPFGSGIHFCLGSALARMMVEVVLERLIHYPTIRLVPAETIRRKTILLRGVRRLTLELPKVSRSEVTL</sequence>
<evidence type="ECO:0000256" key="3">
    <source>
        <dbReference type="ARBA" id="ARBA00022617"/>
    </source>
</evidence>
<evidence type="ECO:0000256" key="2">
    <source>
        <dbReference type="ARBA" id="ARBA00010617"/>
    </source>
</evidence>
<evidence type="ECO:0000256" key="8">
    <source>
        <dbReference type="RuleBase" id="RU000461"/>
    </source>
</evidence>
<name>A0A2P1PQM1_9GAMM</name>
<keyword evidence="4 8" id="KW-0479">Metal-binding</keyword>
<dbReference type="EMBL" id="CP027860">
    <property type="protein sequence ID" value="AVP97140.1"/>
    <property type="molecule type" value="Genomic_DNA"/>
</dbReference>
<comment type="cofactor">
    <cofactor evidence="1">
        <name>heme</name>
        <dbReference type="ChEBI" id="CHEBI:30413"/>
    </cofactor>
</comment>
<accession>A0A2P1PQM1</accession>
<reference evidence="9 10" key="2">
    <citation type="submission" date="2018-03" db="EMBL/GenBank/DDBJ databases">
        <authorList>
            <person name="Keele B.F."/>
        </authorList>
    </citation>
    <scope>NUCLEOTIDE SEQUENCE [LARGE SCALE GENOMIC DNA]</scope>
    <source>
        <strain evidence="9 10">D13</strain>
    </source>
</reference>
<keyword evidence="6 8" id="KW-0408">Iron</keyword>
<dbReference type="OrthoDB" id="9801155at2"/>
<dbReference type="PRINTS" id="PR00359">
    <property type="entry name" value="BP450"/>
</dbReference>
<dbReference type="PROSITE" id="PS00086">
    <property type="entry name" value="CYTOCHROME_P450"/>
    <property type="match status" value="1"/>
</dbReference>
<keyword evidence="10" id="KW-1185">Reference proteome</keyword>
<evidence type="ECO:0000256" key="6">
    <source>
        <dbReference type="ARBA" id="ARBA00023004"/>
    </source>
</evidence>
<organism evidence="9 10">
    <name type="scientific">Ahniella affigens</name>
    <dbReference type="NCBI Taxonomy" id="2021234"/>
    <lineage>
        <taxon>Bacteria</taxon>
        <taxon>Pseudomonadati</taxon>
        <taxon>Pseudomonadota</taxon>
        <taxon>Gammaproteobacteria</taxon>
        <taxon>Lysobacterales</taxon>
        <taxon>Rhodanobacteraceae</taxon>
        <taxon>Ahniella</taxon>
    </lineage>
</organism>
<evidence type="ECO:0000256" key="5">
    <source>
        <dbReference type="ARBA" id="ARBA00023002"/>
    </source>
</evidence>
<keyword evidence="5 8" id="KW-0560">Oxidoreductase</keyword>
<dbReference type="GO" id="GO:0004497">
    <property type="term" value="F:monooxygenase activity"/>
    <property type="evidence" value="ECO:0007669"/>
    <property type="project" value="UniProtKB-KW"/>
</dbReference>
<evidence type="ECO:0008006" key="11">
    <source>
        <dbReference type="Google" id="ProtNLM"/>
    </source>
</evidence>
<evidence type="ECO:0000256" key="4">
    <source>
        <dbReference type="ARBA" id="ARBA00022723"/>
    </source>
</evidence>
<protein>
    <recommendedName>
        <fullName evidence="11">Cytochrome P450</fullName>
    </recommendedName>
</protein>
<evidence type="ECO:0000313" key="10">
    <source>
        <dbReference type="Proteomes" id="UP000241074"/>
    </source>
</evidence>